<dbReference type="Pfam" id="PF00392">
    <property type="entry name" value="GntR"/>
    <property type="match status" value="1"/>
</dbReference>
<dbReference type="InterPro" id="IPR036388">
    <property type="entry name" value="WH-like_DNA-bd_sf"/>
</dbReference>
<evidence type="ECO:0000259" key="5">
    <source>
        <dbReference type="PROSITE" id="PS50949"/>
    </source>
</evidence>
<dbReference type="GO" id="GO:0006813">
    <property type="term" value="P:potassium ion transport"/>
    <property type="evidence" value="ECO:0007669"/>
    <property type="project" value="InterPro"/>
</dbReference>
<feature type="domain" description="HTH gntR-type" evidence="5">
    <location>
        <begin position="33"/>
        <end position="101"/>
    </location>
</feature>
<dbReference type="SMART" id="SM00345">
    <property type="entry name" value="HTH_GNTR"/>
    <property type="match status" value="1"/>
</dbReference>
<dbReference type="InterPro" id="IPR036390">
    <property type="entry name" value="WH_DNA-bd_sf"/>
</dbReference>
<dbReference type="InterPro" id="IPR036721">
    <property type="entry name" value="RCK_C_sf"/>
</dbReference>
<gene>
    <name evidence="7" type="ORF">SAMN04488695_106112</name>
</gene>
<reference evidence="7 8" key="1">
    <citation type="submission" date="2016-10" db="EMBL/GenBank/DDBJ databases">
        <authorList>
            <person name="de Groot N.N."/>
        </authorList>
    </citation>
    <scope>NUCLEOTIDE SEQUENCE [LARGE SCALE GENOMIC DNA]</scope>
    <source>
        <strain evidence="7 8">ML2</strain>
    </source>
</reference>
<dbReference type="AlphaFoldDB" id="A0A1I5CGH7"/>
<evidence type="ECO:0000313" key="8">
    <source>
        <dbReference type="Proteomes" id="UP000181899"/>
    </source>
</evidence>
<sequence>MELTLESCKSYDIMTVRIENGVITLEKEGRVKVPRYKQIALDIASRIANGEFPEGSKIFGRSSMAGEYNVSPETIRRAIILLEDMDVVQATLGSGVQIRSKENAHRYMESSQSKESISSLREEVISLLEQKKNIENEIMEIIDKIIDYSERLKNTNPMNPVEMGLQEDSHLIGKTISESKFFQKTGATIIGIRRDKELILTPGPQLQFHKNDKLLLVGSSEIIEIAKKYLKNEI</sequence>
<organism evidence="7 8">
    <name type="scientific">Proteiniclasticum ruminis</name>
    <dbReference type="NCBI Taxonomy" id="398199"/>
    <lineage>
        <taxon>Bacteria</taxon>
        <taxon>Bacillati</taxon>
        <taxon>Bacillota</taxon>
        <taxon>Clostridia</taxon>
        <taxon>Eubacteriales</taxon>
        <taxon>Clostridiaceae</taxon>
        <taxon>Proteiniclasticum</taxon>
    </lineage>
</organism>
<dbReference type="CDD" id="cd07377">
    <property type="entry name" value="WHTH_GntR"/>
    <property type="match status" value="1"/>
</dbReference>
<evidence type="ECO:0000256" key="3">
    <source>
        <dbReference type="ARBA" id="ARBA00023163"/>
    </source>
</evidence>
<dbReference type="InterPro" id="IPR000524">
    <property type="entry name" value="Tscrpt_reg_HTH_GntR"/>
</dbReference>
<feature type="coiled-coil region" evidence="4">
    <location>
        <begin position="117"/>
        <end position="151"/>
    </location>
</feature>
<evidence type="ECO:0000256" key="2">
    <source>
        <dbReference type="ARBA" id="ARBA00023125"/>
    </source>
</evidence>
<evidence type="ECO:0000256" key="1">
    <source>
        <dbReference type="ARBA" id="ARBA00023015"/>
    </source>
</evidence>
<proteinExistence type="predicted"/>
<evidence type="ECO:0000313" key="7">
    <source>
        <dbReference type="EMBL" id="SFN86033.1"/>
    </source>
</evidence>
<dbReference type="Proteomes" id="UP000181899">
    <property type="component" value="Unassembled WGS sequence"/>
</dbReference>
<dbReference type="PANTHER" id="PTHR38445:SF9">
    <property type="entry name" value="HTH-TYPE TRANSCRIPTIONAL REPRESSOR YTRA"/>
    <property type="match status" value="1"/>
</dbReference>
<dbReference type="EMBL" id="FOVK01000006">
    <property type="protein sequence ID" value="SFN86033.1"/>
    <property type="molecule type" value="Genomic_DNA"/>
</dbReference>
<accession>A0A1I5CGH7</accession>
<dbReference type="InterPro" id="IPR006037">
    <property type="entry name" value="RCK_C"/>
</dbReference>
<dbReference type="SUPFAM" id="SSF46785">
    <property type="entry name" value="Winged helix' DNA-binding domain"/>
    <property type="match status" value="1"/>
</dbReference>
<keyword evidence="4" id="KW-0175">Coiled coil</keyword>
<dbReference type="GO" id="GO:0008324">
    <property type="term" value="F:monoatomic cation transmembrane transporter activity"/>
    <property type="evidence" value="ECO:0007669"/>
    <property type="project" value="InterPro"/>
</dbReference>
<name>A0A1I5CGH7_9CLOT</name>
<dbReference type="Gene3D" id="3.30.70.1450">
    <property type="entry name" value="Regulator of K+ conductance, C-terminal domain"/>
    <property type="match status" value="1"/>
</dbReference>
<dbReference type="eggNOG" id="COG0490">
    <property type="taxonomic scope" value="Bacteria"/>
</dbReference>
<evidence type="ECO:0000259" key="6">
    <source>
        <dbReference type="PROSITE" id="PS51202"/>
    </source>
</evidence>
<dbReference type="PROSITE" id="PS51202">
    <property type="entry name" value="RCK_C"/>
    <property type="match status" value="1"/>
</dbReference>
<dbReference type="GO" id="GO:0003677">
    <property type="term" value="F:DNA binding"/>
    <property type="evidence" value="ECO:0007669"/>
    <property type="project" value="UniProtKB-KW"/>
</dbReference>
<dbReference type="GO" id="GO:0003700">
    <property type="term" value="F:DNA-binding transcription factor activity"/>
    <property type="evidence" value="ECO:0007669"/>
    <property type="project" value="InterPro"/>
</dbReference>
<dbReference type="eggNOG" id="COG2188">
    <property type="taxonomic scope" value="Bacteria"/>
</dbReference>
<dbReference type="Gene3D" id="1.10.10.10">
    <property type="entry name" value="Winged helix-like DNA-binding domain superfamily/Winged helix DNA-binding domain"/>
    <property type="match status" value="1"/>
</dbReference>
<keyword evidence="1" id="KW-0805">Transcription regulation</keyword>
<dbReference type="STRING" id="398199.SAMN05421804_101817"/>
<feature type="domain" description="RCK C-terminal" evidence="6">
    <location>
        <begin position="147"/>
        <end position="232"/>
    </location>
</feature>
<evidence type="ECO:0000256" key="4">
    <source>
        <dbReference type="SAM" id="Coils"/>
    </source>
</evidence>
<dbReference type="PANTHER" id="PTHR38445">
    <property type="entry name" value="HTH-TYPE TRANSCRIPTIONAL REPRESSOR YTRA"/>
    <property type="match status" value="1"/>
</dbReference>
<keyword evidence="8" id="KW-1185">Reference proteome</keyword>
<keyword evidence="2" id="KW-0238">DNA-binding</keyword>
<dbReference type="Pfam" id="PF02080">
    <property type="entry name" value="TrkA_C"/>
    <property type="match status" value="1"/>
</dbReference>
<dbReference type="SUPFAM" id="SSF116726">
    <property type="entry name" value="TrkA C-terminal domain-like"/>
    <property type="match status" value="1"/>
</dbReference>
<keyword evidence="3" id="KW-0804">Transcription</keyword>
<dbReference type="PROSITE" id="PS50949">
    <property type="entry name" value="HTH_GNTR"/>
    <property type="match status" value="1"/>
</dbReference>
<protein>
    <submittedName>
        <fullName evidence="7">Regulatory protein, gntR family</fullName>
    </submittedName>
</protein>